<name>A0ABR2FCD4_9ROSI</name>
<reference evidence="1 2" key="1">
    <citation type="journal article" date="2024" name="G3 (Bethesda)">
        <title>Genome assembly of Hibiscus sabdariffa L. provides insights into metabolisms of medicinal natural products.</title>
        <authorList>
            <person name="Kim T."/>
        </authorList>
    </citation>
    <scope>NUCLEOTIDE SEQUENCE [LARGE SCALE GENOMIC DNA]</scope>
    <source>
        <strain evidence="1">TK-2024</strain>
        <tissue evidence="1">Old leaves</tissue>
    </source>
</reference>
<keyword evidence="2" id="KW-1185">Reference proteome</keyword>
<evidence type="ECO:0000313" key="2">
    <source>
        <dbReference type="Proteomes" id="UP001472677"/>
    </source>
</evidence>
<organism evidence="1 2">
    <name type="scientific">Hibiscus sabdariffa</name>
    <name type="common">roselle</name>
    <dbReference type="NCBI Taxonomy" id="183260"/>
    <lineage>
        <taxon>Eukaryota</taxon>
        <taxon>Viridiplantae</taxon>
        <taxon>Streptophyta</taxon>
        <taxon>Embryophyta</taxon>
        <taxon>Tracheophyta</taxon>
        <taxon>Spermatophyta</taxon>
        <taxon>Magnoliopsida</taxon>
        <taxon>eudicotyledons</taxon>
        <taxon>Gunneridae</taxon>
        <taxon>Pentapetalae</taxon>
        <taxon>rosids</taxon>
        <taxon>malvids</taxon>
        <taxon>Malvales</taxon>
        <taxon>Malvaceae</taxon>
        <taxon>Malvoideae</taxon>
        <taxon>Hibiscus</taxon>
    </lineage>
</organism>
<gene>
    <name evidence="1" type="ORF">V6N12_063644</name>
</gene>
<comment type="caution">
    <text evidence="1">The sequence shown here is derived from an EMBL/GenBank/DDBJ whole genome shotgun (WGS) entry which is preliminary data.</text>
</comment>
<dbReference type="EMBL" id="JBBPBM010000007">
    <property type="protein sequence ID" value="KAK8575996.1"/>
    <property type="molecule type" value="Genomic_DNA"/>
</dbReference>
<proteinExistence type="predicted"/>
<dbReference type="Proteomes" id="UP001472677">
    <property type="component" value="Unassembled WGS sequence"/>
</dbReference>
<evidence type="ECO:0000313" key="1">
    <source>
        <dbReference type="EMBL" id="KAK8575996.1"/>
    </source>
</evidence>
<protein>
    <submittedName>
        <fullName evidence="1">Uncharacterized protein</fullName>
    </submittedName>
</protein>
<sequence>MDIVANGYNKPTGGSKMPVGCMVTTFVYELKINNSKSGYLKSEVKQAPPSKVSEMDRSGTISLSAHNLDLHLHAVALDQIVFRAIERLNGYPLYGSRIAVSLAKFNGRSSYWRKVKVVPERDGEKSGFQSKKFDVEILLSETSNGIACTVKKEPMVAGEGSGYTRNQLKSIQGQVDEYSLSRPNKCLIGKMATVCSIDVVVAV</sequence>
<accession>A0ABR2FCD4</accession>